<proteinExistence type="predicted"/>
<gene>
    <name evidence="1" type="ORF">BFS30_04855</name>
</gene>
<evidence type="ECO:0008006" key="3">
    <source>
        <dbReference type="Google" id="ProtNLM"/>
    </source>
</evidence>
<dbReference type="Proteomes" id="UP000094313">
    <property type="component" value="Chromosome"/>
</dbReference>
<dbReference type="AlphaFoldDB" id="A0A1D7QCY6"/>
<name>A0A1D7QCY6_9SPHI</name>
<sequence length="1044" mass="115330">MPPAPNAAELGKYGNIPINHSTGSVNYNIPLLNIASGALKVNLSVAYNSGGIKVDQIASRSGMGWVLDAGGVINRTVYGDRDETALTAPVPEDVTLNTPEVISFLDRATLNKDKYDTQPDVFSFNFNGYSGKFILKPDDKTKVVFLSASNLKIQTNFNGLLGTAWTIKVIDPNGISYYFGGSTATEKSRTQNSGQGCGKTYDLGVENAWYLNKIEDLNGDNIVLSYLPVQLTYYASASQTRVEPTPETRMAFIINPTNGTTIYAPPGSQSNCVTTILNTGVILDKIVTSKGAQAQFTYISRTDVEGDKLISKIEYGLVGKPFSKTFNFNYNEILSDLSYSGAYSNVQCNYRPYLMGLTEWSEGLTTSRKHEFHYYNANVLPPRLSYAQDHFGFFNGKSNSGFLPRPPMGGIFSYTPADRECDGNYARYGMLSKVIYPTGGTDSLIYEANTIQEYISEHTVPKPFSVDLEVTGTGIKTSGIVTKTFPSDGKLIIGLYSSYSGVGVDDRIHQTVTLTIKQLPSMAIKFEKRLLLDEMYRDSIALSPGNYEATLMADGQASLGNAYIDGTYGTNIIPASSSVKVSGGARVNQVLTYDPVSNVNNVKSYYYNKYLQPAVSSGVLLKPQNNYFSMLEMRVTDPSNAVSMFCAYHQASSNGDVSLFSNDGNHLLYTDVTVSDGTDFSNGATYYQYEINKERPSRIVRGGDVPFKPYDISGLPSVLERYQLVYKSGSPQPLKLKETFMTYKKILSETYVAYQGEKNYDVSAGGEAPYDLATYDVNSYWNYNDSTKVVTYDTQGINPATIVTANLYQNPAHLQLTETNNNSSDGKKIIKKLLYPHEMVSSAQDPTGVYAAMIAKNKIAPVVEEKELNVAVVTDLKRTNYYQPYPNIFAAQSIATFNPVLNSNETRIKFNKYNAKGNILNVSVEEGTKIGYLWSYNHQFPIAEIKGADQTQIETALTVAAIDNFANLVAPDKTAIDNFLAPLKTTVPAAHISTFVYDPLKGLISQTDAKGMVTYYEYDSFQRLKTIKDHNQHIIKNYEYYYKP</sequence>
<protein>
    <recommendedName>
        <fullName evidence="3">YD repeat-containing protein</fullName>
    </recommendedName>
</protein>
<keyword evidence="2" id="KW-1185">Reference proteome</keyword>
<dbReference type="EMBL" id="CP017141">
    <property type="protein sequence ID" value="AOM76542.1"/>
    <property type="molecule type" value="Genomic_DNA"/>
</dbReference>
<reference evidence="1 2" key="1">
    <citation type="submission" date="2016-08" db="EMBL/GenBank/DDBJ databases">
        <authorList>
            <person name="Seilhamer J.J."/>
        </authorList>
    </citation>
    <scope>NUCLEOTIDE SEQUENCE [LARGE SCALE GENOMIC DNA]</scope>
    <source>
        <strain evidence="1 2">DX4</strain>
    </source>
</reference>
<dbReference type="Gene3D" id="2.180.10.10">
    <property type="entry name" value="RHS repeat-associated core"/>
    <property type="match status" value="1"/>
</dbReference>
<evidence type="ECO:0000313" key="1">
    <source>
        <dbReference type="EMBL" id="AOM76542.1"/>
    </source>
</evidence>
<accession>A0A1D7QCY6</accession>
<dbReference type="KEGG" id="psty:BFS30_04855"/>
<evidence type="ECO:0000313" key="2">
    <source>
        <dbReference type="Proteomes" id="UP000094313"/>
    </source>
</evidence>
<organism evidence="1 2">
    <name type="scientific">Pedobacter steynii</name>
    <dbReference type="NCBI Taxonomy" id="430522"/>
    <lineage>
        <taxon>Bacteria</taxon>
        <taxon>Pseudomonadati</taxon>
        <taxon>Bacteroidota</taxon>
        <taxon>Sphingobacteriia</taxon>
        <taxon>Sphingobacteriales</taxon>
        <taxon>Sphingobacteriaceae</taxon>
        <taxon>Pedobacter</taxon>
    </lineage>
</organism>